<dbReference type="SUPFAM" id="SSF52833">
    <property type="entry name" value="Thioredoxin-like"/>
    <property type="match status" value="1"/>
</dbReference>
<reference evidence="2 3" key="1">
    <citation type="submission" date="2019-03" db="EMBL/GenBank/DDBJ databases">
        <title>Genomic Encyclopedia of Type Strains, Phase III (KMG-III): the genomes of soil and plant-associated and newly described type strains.</title>
        <authorList>
            <person name="Whitman W."/>
        </authorList>
    </citation>
    <scope>NUCLEOTIDE SEQUENCE [LARGE SCALE GENOMIC DNA]</scope>
    <source>
        <strain evidence="2 3">CGMCC 1.12801</strain>
    </source>
</reference>
<organism evidence="2 3">
    <name type="scientific">Sphingobacterium paludis</name>
    <dbReference type="NCBI Taxonomy" id="1476465"/>
    <lineage>
        <taxon>Bacteria</taxon>
        <taxon>Pseudomonadati</taxon>
        <taxon>Bacteroidota</taxon>
        <taxon>Sphingobacteriia</taxon>
        <taxon>Sphingobacteriales</taxon>
        <taxon>Sphingobacteriaceae</taxon>
        <taxon>Sphingobacterium</taxon>
    </lineage>
</organism>
<accession>A0A4R7D789</accession>
<dbReference type="InterPro" id="IPR036249">
    <property type="entry name" value="Thioredoxin-like_sf"/>
</dbReference>
<dbReference type="Gene3D" id="3.40.30.10">
    <property type="entry name" value="Glutaredoxin"/>
    <property type="match status" value="1"/>
</dbReference>
<evidence type="ECO:0000313" key="3">
    <source>
        <dbReference type="Proteomes" id="UP000294752"/>
    </source>
</evidence>
<dbReference type="EMBL" id="SNZV01000002">
    <property type="protein sequence ID" value="TDS16252.1"/>
    <property type="molecule type" value="Genomic_DNA"/>
</dbReference>
<dbReference type="AlphaFoldDB" id="A0A4R7D789"/>
<evidence type="ECO:0000256" key="1">
    <source>
        <dbReference type="ARBA" id="ARBA00023284"/>
    </source>
</evidence>
<keyword evidence="3" id="KW-1185">Reference proteome</keyword>
<gene>
    <name evidence="2" type="ORF">B0I21_102579</name>
</gene>
<dbReference type="Proteomes" id="UP000294752">
    <property type="component" value="Unassembled WGS sequence"/>
</dbReference>
<dbReference type="PROSITE" id="PS00194">
    <property type="entry name" value="THIOREDOXIN_1"/>
    <property type="match status" value="1"/>
</dbReference>
<evidence type="ECO:0000313" key="2">
    <source>
        <dbReference type="EMBL" id="TDS16252.1"/>
    </source>
</evidence>
<keyword evidence="1" id="KW-0676">Redox-active center</keyword>
<protein>
    <submittedName>
        <fullName evidence="2">Thioredoxin-like protein</fullName>
    </submittedName>
</protein>
<proteinExistence type="predicted"/>
<dbReference type="InterPro" id="IPR017937">
    <property type="entry name" value="Thioredoxin_CS"/>
</dbReference>
<comment type="caution">
    <text evidence="2">The sequence shown here is derived from an EMBL/GenBank/DDBJ whole genome shotgun (WGS) entry which is preliminary data.</text>
</comment>
<sequence length="154" mass="17610">MVALILLAPYCFGQKQPTQLPTLTTLRNHYNPDATFQKMLPTKGKLVLVFYDPGCGHCQELGQDIAKNITKFQQAALFFISMNDKEYVDGYINMYAKGLKNRKNVSFWKEESVEFIEKFSPENYPATYIYDAATKKLVKSFQGESKVSTIIPFL</sequence>
<name>A0A4R7D789_9SPHI</name>